<dbReference type="InterPro" id="IPR011992">
    <property type="entry name" value="EF-hand-dom_pair"/>
</dbReference>
<organism evidence="17 18">
    <name type="scientific">Riccia fluitans</name>
    <dbReference type="NCBI Taxonomy" id="41844"/>
    <lineage>
        <taxon>Eukaryota</taxon>
        <taxon>Viridiplantae</taxon>
        <taxon>Streptophyta</taxon>
        <taxon>Embryophyta</taxon>
        <taxon>Marchantiophyta</taxon>
        <taxon>Marchantiopsida</taxon>
        <taxon>Marchantiidae</taxon>
        <taxon>Marchantiales</taxon>
        <taxon>Ricciaceae</taxon>
        <taxon>Riccia</taxon>
    </lineage>
</organism>
<comment type="pathway">
    <text evidence="2">Lipid metabolism; phospholipid metabolism.</text>
</comment>
<proteinExistence type="inferred from homology"/>
<evidence type="ECO:0000256" key="3">
    <source>
        <dbReference type="ARBA" id="ARBA00008655"/>
    </source>
</evidence>
<keyword evidence="4" id="KW-0444">Lipid biosynthesis</keyword>
<keyword evidence="8 15" id="KW-1133">Transmembrane helix</keyword>
<evidence type="ECO:0000256" key="14">
    <source>
        <dbReference type="SAM" id="MobiDB-lite"/>
    </source>
</evidence>
<dbReference type="Proteomes" id="UP001605036">
    <property type="component" value="Unassembled WGS sequence"/>
</dbReference>
<dbReference type="InterPro" id="IPR045252">
    <property type="entry name" value="LPCAT1-like"/>
</dbReference>
<feature type="domain" description="EF-hand" evidence="16">
    <location>
        <begin position="392"/>
        <end position="427"/>
    </location>
</feature>
<evidence type="ECO:0000256" key="5">
    <source>
        <dbReference type="ARBA" id="ARBA00022679"/>
    </source>
</evidence>
<keyword evidence="18" id="KW-1185">Reference proteome</keyword>
<accession>A0ABD1XKL8</accession>
<feature type="domain" description="EF-hand" evidence="16">
    <location>
        <begin position="461"/>
        <end position="496"/>
    </location>
</feature>
<dbReference type="CDD" id="cd07991">
    <property type="entry name" value="LPLAT_LPCAT1-like"/>
    <property type="match status" value="1"/>
</dbReference>
<evidence type="ECO:0000256" key="10">
    <source>
        <dbReference type="ARBA" id="ARBA00023136"/>
    </source>
</evidence>
<evidence type="ECO:0000256" key="1">
    <source>
        <dbReference type="ARBA" id="ARBA00004370"/>
    </source>
</evidence>
<comment type="subcellular location">
    <subcellularLocation>
        <location evidence="1">Membrane</location>
    </subcellularLocation>
</comment>
<dbReference type="GO" id="GO:0016020">
    <property type="term" value="C:membrane"/>
    <property type="evidence" value="ECO:0007669"/>
    <property type="project" value="UniProtKB-SubCell"/>
</dbReference>
<dbReference type="GO" id="GO:0008654">
    <property type="term" value="P:phospholipid biosynthetic process"/>
    <property type="evidence" value="ECO:0007669"/>
    <property type="project" value="UniProtKB-KW"/>
</dbReference>
<sequence length="595" mass="67757">MGDENNSLRKPLLQDGTDENLQGGGDYVVDFSVGLGRQNDSLENGDVSVESQESLESRLNHAITILGEPPVLGKQAAIDPFRNRTPRIRGFYEWTKTIVMLPVLILRVLMVMVVLFVGLIATKTALAGYTQTEDPMPKWRRRLFCVTRLCGRAILFCFGFHWIRRIGRPAPREVAPIVVSNHVSFTDPIYHFWELLPVFVSSTSHDDIFMVGPIIRAMEVIVVDRLSPDSRRLAASEIKRKAINNDYPRVLLFPEGTTTNGRALISFKLGAFRPGVAVQPVVVRYPFVHFDISWGDISVSNLLFRMLTQVTNHMEVEYLPVVYPTKKDLDDPVAFAQKVRFIMAGALNVPETEHTYGDLMLAVKSSELKLYPATASMVEMGRMEKLFHLTTPEVKDYLEKFHRMDTNRSGFVTMDEFLEALDIPRSPFSEKLFLMFDKSEQGRINFREFVAVLGFLSSHSEFANLIKSAFEACDSHNDGTLSQQELEKSLRRVFPEIPKSQVQQIICSRDMRCLSQIEYVEYMILLPKQLCRVFCQYQKVVCVEVMPTPFMPLLNTAYYDDPGIHVGLRNPTQNCNHQGVQPRETRCSNVPFLPQ</sequence>
<dbReference type="AlphaFoldDB" id="A0ABD1XKL8"/>
<feature type="domain" description="EF-hand" evidence="16">
    <location>
        <begin position="430"/>
        <end position="459"/>
    </location>
</feature>
<dbReference type="PROSITE" id="PS00018">
    <property type="entry name" value="EF_HAND_1"/>
    <property type="match status" value="1"/>
</dbReference>
<dbReference type="PROSITE" id="PS50222">
    <property type="entry name" value="EF_HAND_2"/>
    <property type="match status" value="3"/>
</dbReference>
<protein>
    <recommendedName>
        <fullName evidence="16">EF-hand domain-containing protein</fullName>
    </recommendedName>
</protein>
<evidence type="ECO:0000256" key="12">
    <source>
        <dbReference type="ARBA" id="ARBA00023264"/>
    </source>
</evidence>
<evidence type="ECO:0000256" key="11">
    <source>
        <dbReference type="ARBA" id="ARBA00023209"/>
    </source>
</evidence>
<evidence type="ECO:0000256" key="13">
    <source>
        <dbReference type="ARBA" id="ARBA00023315"/>
    </source>
</evidence>
<dbReference type="SUPFAM" id="SSF47473">
    <property type="entry name" value="EF-hand"/>
    <property type="match status" value="1"/>
</dbReference>
<evidence type="ECO:0000313" key="18">
    <source>
        <dbReference type="Proteomes" id="UP001605036"/>
    </source>
</evidence>
<evidence type="ECO:0000256" key="4">
    <source>
        <dbReference type="ARBA" id="ARBA00022516"/>
    </source>
</evidence>
<comment type="caution">
    <text evidence="17">The sequence shown here is derived from an EMBL/GenBank/DDBJ whole genome shotgun (WGS) entry which is preliminary data.</text>
</comment>
<feature type="transmembrane region" description="Helical" evidence="15">
    <location>
        <begin position="99"/>
        <end position="122"/>
    </location>
</feature>
<dbReference type="SMART" id="SM00563">
    <property type="entry name" value="PlsC"/>
    <property type="match status" value="1"/>
</dbReference>
<evidence type="ECO:0000256" key="2">
    <source>
        <dbReference type="ARBA" id="ARBA00005074"/>
    </source>
</evidence>
<dbReference type="InterPro" id="IPR018247">
    <property type="entry name" value="EF_Hand_1_Ca_BS"/>
</dbReference>
<reference evidence="17 18" key="1">
    <citation type="submission" date="2024-09" db="EMBL/GenBank/DDBJ databases">
        <title>Chromosome-scale assembly of Riccia fluitans.</title>
        <authorList>
            <person name="Paukszto L."/>
            <person name="Sawicki J."/>
            <person name="Karawczyk K."/>
            <person name="Piernik-Szablinska J."/>
            <person name="Szczecinska M."/>
            <person name="Mazdziarz M."/>
        </authorList>
    </citation>
    <scope>NUCLEOTIDE SEQUENCE [LARGE SCALE GENOMIC DNA]</scope>
    <source>
        <strain evidence="17">Rf_01</strain>
        <tissue evidence="17">Aerial parts of the thallus</tissue>
    </source>
</reference>
<dbReference type="SMART" id="SM00054">
    <property type="entry name" value="EFh"/>
    <property type="match status" value="3"/>
</dbReference>
<dbReference type="InterPro" id="IPR002048">
    <property type="entry name" value="EF_hand_dom"/>
</dbReference>
<evidence type="ECO:0000256" key="15">
    <source>
        <dbReference type="SAM" id="Phobius"/>
    </source>
</evidence>
<keyword evidence="10 15" id="KW-0472">Membrane</keyword>
<keyword evidence="7" id="KW-0106">Calcium</keyword>
<gene>
    <name evidence="17" type="ORF">R1flu_027014</name>
</gene>
<evidence type="ECO:0000259" key="16">
    <source>
        <dbReference type="PROSITE" id="PS50222"/>
    </source>
</evidence>
<evidence type="ECO:0000313" key="17">
    <source>
        <dbReference type="EMBL" id="KAL2608441.1"/>
    </source>
</evidence>
<keyword evidence="12" id="KW-1208">Phospholipid metabolism</keyword>
<keyword evidence="6 15" id="KW-0812">Transmembrane</keyword>
<name>A0ABD1XKL8_9MARC</name>
<keyword evidence="5" id="KW-0808">Transferase</keyword>
<keyword evidence="9" id="KW-0443">Lipid metabolism</keyword>
<dbReference type="PANTHER" id="PTHR23063:SF52">
    <property type="entry name" value="LYSOPHOSPHATIDYLCHOLINE ACYLTRANSFERASE"/>
    <property type="match status" value="1"/>
</dbReference>
<evidence type="ECO:0000256" key="6">
    <source>
        <dbReference type="ARBA" id="ARBA00022692"/>
    </source>
</evidence>
<dbReference type="Gene3D" id="1.10.238.10">
    <property type="entry name" value="EF-hand"/>
    <property type="match status" value="1"/>
</dbReference>
<feature type="region of interest" description="Disordered" evidence="14">
    <location>
        <begin position="1"/>
        <end position="24"/>
    </location>
</feature>
<dbReference type="Pfam" id="PF13499">
    <property type="entry name" value="EF-hand_7"/>
    <property type="match status" value="1"/>
</dbReference>
<evidence type="ECO:0000256" key="9">
    <source>
        <dbReference type="ARBA" id="ARBA00023098"/>
    </source>
</evidence>
<dbReference type="InterPro" id="IPR002123">
    <property type="entry name" value="Plipid/glycerol_acylTrfase"/>
</dbReference>
<comment type="similarity">
    <text evidence="3">Belongs to the 1-acyl-sn-glycerol-3-phosphate acyltransferase family.</text>
</comment>
<dbReference type="Pfam" id="PF01553">
    <property type="entry name" value="Acyltransferase"/>
    <property type="match status" value="1"/>
</dbReference>
<dbReference type="PANTHER" id="PTHR23063">
    <property type="entry name" value="PHOSPHOLIPID ACYLTRANSFERASE"/>
    <property type="match status" value="1"/>
</dbReference>
<dbReference type="EMBL" id="JBHFFA010000008">
    <property type="protein sequence ID" value="KAL2608441.1"/>
    <property type="molecule type" value="Genomic_DNA"/>
</dbReference>
<dbReference type="GO" id="GO:0016747">
    <property type="term" value="F:acyltransferase activity, transferring groups other than amino-acyl groups"/>
    <property type="evidence" value="ECO:0007669"/>
    <property type="project" value="UniProtKB-ARBA"/>
</dbReference>
<keyword evidence="11" id="KW-0594">Phospholipid biosynthesis</keyword>
<evidence type="ECO:0000256" key="7">
    <source>
        <dbReference type="ARBA" id="ARBA00022837"/>
    </source>
</evidence>
<dbReference type="SUPFAM" id="SSF69593">
    <property type="entry name" value="Glycerol-3-phosphate (1)-acyltransferase"/>
    <property type="match status" value="1"/>
</dbReference>
<keyword evidence="13" id="KW-0012">Acyltransferase</keyword>
<evidence type="ECO:0000256" key="8">
    <source>
        <dbReference type="ARBA" id="ARBA00022989"/>
    </source>
</evidence>